<reference evidence="1" key="2">
    <citation type="journal article" date="2019" name="Genome Biol. Evol.">
        <title>Day and night: Metabolic profiles and evolutionary relationships of six axenic non-marine cyanobacteria.</title>
        <authorList>
            <person name="Will S.E."/>
            <person name="Henke P."/>
            <person name="Boedeker C."/>
            <person name="Huang S."/>
            <person name="Brinkmann H."/>
            <person name="Rohde M."/>
            <person name="Jarek M."/>
            <person name="Friedl T."/>
            <person name="Seufert S."/>
            <person name="Schumacher M."/>
            <person name="Overmann J."/>
            <person name="Neumann-Schaal M."/>
            <person name="Petersen J."/>
        </authorList>
    </citation>
    <scope>NUCLEOTIDE SEQUENCE [LARGE SCALE GENOMIC DNA]</scope>
    <source>
        <strain evidence="1">PCC 7102</strain>
    </source>
</reference>
<dbReference type="OrthoDB" id="9805711at2"/>
<proteinExistence type="predicted"/>
<gene>
    <name evidence="1" type="ORF">DSM106972_020150</name>
</gene>
<evidence type="ECO:0008006" key="3">
    <source>
        <dbReference type="Google" id="ProtNLM"/>
    </source>
</evidence>
<dbReference type="EMBL" id="RSCL01000004">
    <property type="protein sequence ID" value="RUT07755.1"/>
    <property type="molecule type" value="Genomic_DNA"/>
</dbReference>
<dbReference type="AlphaFoldDB" id="A0A433VNZ6"/>
<dbReference type="SUPFAM" id="SSF52091">
    <property type="entry name" value="SpoIIaa-like"/>
    <property type="match status" value="1"/>
</dbReference>
<sequence length="115" mass="13169">MSNIQGDNYRVWYEETNKTVHFEGTLRLGTVAEYSPIIQLLSNIANSPINLVNLNFKSLYALNSSGISMLSKFIIDIRDKSKLQVIVKASNNIPWQPKSLKNLQRLMPNIILKYE</sequence>
<dbReference type="NCBIfam" id="NF047705">
    <property type="entry name" value="slr1659_superfam"/>
    <property type="match status" value="1"/>
</dbReference>
<organism evidence="1 2">
    <name type="scientific">Dulcicalothrix desertica PCC 7102</name>
    <dbReference type="NCBI Taxonomy" id="232991"/>
    <lineage>
        <taxon>Bacteria</taxon>
        <taxon>Bacillati</taxon>
        <taxon>Cyanobacteriota</taxon>
        <taxon>Cyanophyceae</taxon>
        <taxon>Nostocales</taxon>
        <taxon>Calotrichaceae</taxon>
        <taxon>Dulcicalothrix</taxon>
    </lineage>
</organism>
<evidence type="ECO:0000313" key="2">
    <source>
        <dbReference type="Proteomes" id="UP000271624"/>
    </source>
</evidence>
<protein>
    <recommendedName>
        <fullName evidence="3">STAS domain-containing protein</fullName>
    </recommendedName>
</protein>
<comment type="caution">
    <text evidence="1">The sequence shown here is derived from an EMBL/GenBank/DDBJ whole genome shotgun (WGS) entry which is preliminary data.</text>
</comment>
<accession>A0A433VNZ6</accession>
<evidence type="ECO:0000313" key="1">
    <source>
        <dbReference type="EMBL" id="RUT07755.1"/>
    </source>
</evidence>
<reference evidence="1" key="1">
    <citation type="submission" date="2018-12" db="EMBL/GenBank/DDBJ databases">
        <authorList>
            <person name="Will S."/>
            <person name="Neumann-Schaal M."/>
            <person name="Henke P."/>
        </authorList>
    </citation>
    <scope>NUCLEOTIDE SEQUENCE</scope>
    <source>
        <strain evidence="1">PCC 7102</strain>
    </source>
</reference>
<name>A0A433VNZ6_9CYAN</name>
<dbReference type="InterPro" id="IPR036513">
    <property type="entry name" value="STAS_dom_sf"/>
</dbReference>
<keyword evidence="2" id="KW-1185">Reference proteome</keyword>
<dbReference type="RefSeq" id="WP_127080616.1">
    <property type="nucleotide sequence ID" value="NZ_RSCL01000004.1"/>
</dbReference>
<dbReference type="Proteomes" id="UP000271624">
    <property type="component" value="Unassembled WGS sequence"/>
</dbReference>